<dbReference type="PANTHER" id="PTHR38434:SF1">
    <property type="entry name" value="BLL2549 PROTEIN"/>
    <property type="match status" value="1"/>
</dbReference>
<feature type="transmembrane region" description="Helical" evidence="2">
    <location>
        <begin position="563"/>
        <end position="581"/>
    </location>
</feature>
<keyword evidence="2" id="KW-0472">Membrane</keyword>
<keyword evidence="2" id="KW-1133">Transmembrane helix</keyword>
<accession>A0ABW9J161</accession>
<gene>
    <name evidence="3" type="ORF">E6A44_001730</name>
</gene>
<dbReference type="RefSeq" id="WP_138721445.1">
    <property type="nucleotide sequence ID" value="NZ_SSHJ02000001.1"/>
</dbReference>
<reference evidence="3 4" key="1">
    <citation type="submission" date="2024-12" db="EMBL/GenBank/DDBJ databases">
        <authorList>
            <person name="Hu S."/>
        </authorList>
    </citation>
    <scope>NUCLEOTIDE SEQUENCE [LARGE SCALE GENOMIC DNA]</scope>
    <source>
        <strain evidence="3 4">THG-T11</strain>
    </source>
</reference>
<organism evidence="3 4">
    <name type="scientific">Pedobacter ureilyticus</name>
    <dbReference type="NCBI Taxonomy" id="1393051"/>
    <lineage>
        <taxon>Bacteria</taxon>
        <taxon>Pseudomonadati</taxon>
        <taxon>Bacteroidota</taxon>
        <taxon>Sphingobacteriia</taxon>
        <taxon>Sphingobacteriales</taxon>
        <taxon>Sphingobacteriaceae</taxon>
        <taxon>Pedobacter</taxon>
    </lineage>
</organism>
<feature type="transmembrane region" description="Helical" evidence="2">
    <location>
        <begin position="504"/>
        <end position="521"/>
    </location>
</feature>
<feature type="coiled-coil region" evidence="1">
    <location>
        <begin position="7"/>
        <end position="41"/>
    </location>
</feature>
<evidence type="ECO:0000313" key="3">
    <source>
        <dbReference type="EMBL" id="MFN0254276.1"/>
    </source>
</evidence>
<comment type="caution">
    <text evidence="3">The sequence shown here is derived from an EMBL/GenBank/DDBJ whole genome shotgun (WGS) entry which is preliminary data.</text>
</comment>
<dbReference type="EMBL" id="SSHJ02000001">
    <property type="protein sequence ID" value="MFN0254276.1"/>
    <property type="molecule type" value="Genomic_DNA"/>
</dbReference>
<keyword evidence="1" id="KW-0175">Coiled coil</keyword>
<feature type="transmembrane region" description="Helical" evidence="2">
    <location>
        <begin position="405"/>
        <end position="422"/>
    </location>
</feature>
<proteinExistence type="predicted"/>
<evidence type="ECO:0000256" key="1">
    <source>
        <dbReference type="SAM" id="Coils"/>
    </source>
</evidence>
<feature type="transmembrane region" description="Helical" evidence="2">
    <location>
        <begin position="633"/>
        <end position="653"/>
    </location>
</feature>
<keyword evidence="4" id="KW-1185">Reference proteome</keyword>
<feature type="transmembrane region" description="Helical" evidence="2">
    <location>
        <begin position="351"/>
        <end position="374"/>
    </location>
</feature>
<keyword evidence="2" id="KW-0812">Transmembrane</keyword>
<evidence type="ECO:0000313" key="4">
    <source>
        <dbReference type="Proteomes" id="UP001517247"/>
    </source>
</evidence>
<feature type="transmembrane region" description="Helical" evidence="2">
    <location>
        <begin position="142"/>
        <end position="158"/>
    </location>
</feature>
<dbReference type="PANTHER" id="PTHR38434">
    <property type="entry name" value="BLL2549 PROTEIN"/>
    <property type="match status" value="1"/>
</dbReference>
<feature type="transmembrane region" description="Helical" evidence="2">
    <location>
        <begin position="698"/>
        <end position="716"/>
    </location>
</feature>
<sequence length="784" mass="89501">MDNSQKINLLLAKIENLSIRQQSFEAEIDSLRKEIDSLRSTEVQIGQSEVPKAVTFPPPKNTPAAPIAQYNATPRPITTPENRQPNFADRFSSKNMAKSDFEKFIGENLISKIGILILIIGVGIGAKYAIDNQLISPLTRIILGYLVGAGLMAFAIKLKAKYEKFSAVLMSGAIAIMYFITYAAYDFYALIPQALAFVLMVIFTSFTVVAAIRYNRQIIAHIGLVGAYAVPFLLSDGSGKVGVLFTYMAIINIGILVISFKKYWKPLFYASFALTWIIFLSWLLNSYTDKAHFLLSLVFSAIFFITFYITNLAYKVNKKEIFGFSDVTLILLNSFIYYGIGYYILSENKHGVELLGLFTLANAIIHFVVSLIIYKKKLADKNLFYLILAMVITFITMVAPVQLNGGWVTIFWTAEAAILFYLGRVKKIMIYEKLSFPLIFLAFFSLLQDWTTIYDVYLGSAVITPFLNVGFLTGVTFITGFAWMININRKETEAATKWVWMRQILNYALPSMLIIVVYFSMERELARYFNNLFETSKINLTPRQKDNYADYRYNYNYENLKNVWIYIYTMLFASILTLVNIKKLRSTELAVANLIINILVILSFLISGLYILSELRETYLNPEKFFVIGSFNIAIRYVAFIFFAFLIVTLYQLQHATLLKIKLKAMLDYVLYISILWIISSELINILELSRTHNSYKLGLSILWGVYSLFLIGLGLAKNKKHLRIGAMVIFGLTLIKLFFYDIAYLSTISKTVVFVSLGVLLLIISFLYNKYKHLIIDETEVKN</sequence>
<dbReference type="Pfam" id="PF10101">
    <property type="entry name" value="DUF2339"/>
    <property type="match status" value="1"/>
</dbReference>
<dbReference type="Proteomes" id="UP001517247">
    <property type="component" value="Unassembled WGS sequence"/>
</dbReference>
<feature type="transmembrane region" description="Helical" evidence="2">
    <location>
        <begin position="218"/>
        <end position="235"/>
    </location>
</feature>
<feature type="transmembrane region" description="Helical" evidence="2">
    <location>
        <begin position="457"/>
        <end position="483"/>
    </location>
</feature>
<feature type="transmembrane region" description="Helical" evidence="2">
    <location>
        <begin position="191"/>
        <end position="211"/>
    </location>
</feature>
<feature type="transmembrane region" description="Helical" evidence="2">
    <location>
        <begin position="165"/>
        <end position="185"/>
    </location>
</feature>
<feature type="transmembrane region" description="Helical" evidence="2">
    <location>
        <begin position="593"/>
        <end position="613"/>
    </location>
</feature>
<feature type="transmembrane region" description="Helical" evidence="2">
    <location>
        <begin position="291"/>
        <end position="309"/>
    </location>
</feature>
<feature type="transmembrane region" description="Helical" evidence="2">
    <location>
        <begin position="241"/>
        <end position="260"/>
    </location>
</feature>
<dbReference type="InterPro" id="IPR019286">
    <property type="entry name" value="DUF2339_TM"/>
</dbReference>
<feature type="transmembrane region" description="Helical" evidence="2">
    <location>
        <begin position="749"/>
        <end position="769"/>
    </location>
</feature>
<feature type="transmembrane region" description="Helical" evidence="2">
    <location>
        <begin position="321"/>
        <end position="345"/>
    </location>
</feature>
<feature type="transmembrane region" description="Helical" evidence="2">
    <location>
        <begin position="434"/>
        <end position="451"/>
    </location>
</feature>
<feature type="transmembrane region" description="Helical" evidence="2">
    <location>
        <begin position="109"/>
        <end position="130"/>
    </location>
</feature>
<protein>
    <submittedName>
        <fullName evidence="3">DUF2339 domain-containing protein</fullName>
    </submittedName>
</protein>
<feature type="transmembrane region" description="Helical" evidence="2">
    <location>
        <begin position="267"/>
        <end position="285"/>
    </location>
</feature>
<name>A0ABW9J161_9SPHI</name>
<feature type="transmembrane region" description="Helical" evidence="2">
    <location>
        <begin position="665"/>
        <end position="686"/>
    </location>
</feature>
<evidence type="ECO:0000256" key="2">
    <source>
        <dbReference type="SAM" id="Phobius"/>
    </source>
</evidence>
<feature type="transmembrane region" description="Helical" evidence="2">
    <location>
        <begin position="383"/>
        <end position="399"/>
    </location>
</feature>
<feature type="transmembrane region" description="Helical" evidence="2">
    <location>
        <begin position="723"/>
        <end position="743"/>
    </location>
</feature>